<dbReference type="EMBL" id="UYSL01021198">
    <property type="protein sequence ID" value="VDL77541.1"/>
    <property type="molecule type" value="Genomic_DNA"/>
</dbReference>
<proteinExistence type="predicted"/>
<evidence type="ECO:0000313" key="4">
    <source>
        <dbReference type="WBParaSite" id="NBR_0001395101-mRNA-1"/>
    </source>
</evidence>
<dbReference type="AlphaFoldDB" id="A0A0N4YBT2"/>
<feature type="compositionally biased region" description="Basic and acidic residues" evidence="1">
    <location>
        <begin position="1"/>
        <end position="16"/>
    </location>
</feature>
<feature type="region of interest" description="Disordered" evidence="1">
    <location>
        <begin position="71"/>
        <end position="98"/>
    </location>
</feature>
<feature type="compositionally biased region" description="Polar residues" evidence="1">
    <location>
        <begin position="139"/>
        <end position="155"/>
    </location>
</feature>
<feature type="region of interest" description="Disordered" evidence="1">
    <location>
        <begin position="1"/>
        <end position="47"/>
    </location>
</feature>
<accession>A0A0N4YBT2</accession>
<evidence type="ECO:0000313" key="3">
    <source>
        <dbReference type="Proteomes" id="UP000271162"/>
    </source>
</evidence>
<name>A0A0N4YBT2_NIPBR</name>
<gene>
    <name evidence="2" type="ORF">NBR_LOCUS13952</name>
</gene>
<dbReference type="WBParaSite" id="NBR_0001395101-mRNA-1">
    <property type="protein sequence ID" value="NBR_0001395101-mRNA-1"/>
    <property type="gene ID" value="NBR_0001395101"/>
</dbReference>
<organism evidence="4">
    <name type="scientific">Nippostrongylus brasiliensis</name>
    <name type="common">Rat hookworm</name>
    <dbReference type="NCBI Taxonomy" id="27835"/>
    <lineage>
        <taxon>Eukaryota</taxon>
        <taxon>Metazoa</taxon>
        <taxon>Ecdysozoa</taxon>
        <taxon>Nematoda</taxon>
        <taxon>Chromadorea</taxon>
        <taxon>Rhabditida</taxon>
        <taxon>Rhabditina</taxon>
        <taxon>Rhabditomorpha</taxon>
        <taxon>Strongyloidea</taxon>
        <taxon>Heligmosomidae</taxon>
        <taxon>Nippostrongylus</taxon>
    </lineage>
</organism>
<evidence type="ECO:0000256" key="1">
    <source>
        <dbReference type="SAM" id="MobiDB-lite"/>
    </source>
</evidence>
<keyword evidence="3" id="KW-1185">Reference proteome</keyword>
<reference evidence="4" key="1">
    <citation type="submission" date="2017-02" db="UniProtKB">
        <authorList>
            <consortium name="WormBaseParasite"/>
        </authorList>
    </citation>
    <scope>IDENTIFICATION</scope>
</reference>
<sequence length="172" mass="18053">MQKSEKSESKMKKRSSDTTIDAGSKESTTKFGSGEAAGETKCCGSSEGTGIIRCVESVESNPSIKCADPAKLAAGESARAPKVVEGADTYEQNDSKDSKELAAILSDRKSRKDVLLGTAEPLLPEDNTQPDDVEESAGGAQQVSEAPSANETPSKGEQAATETKSEVRFFSL</sequence>
<feature type="region of interest" description="Disordered" evidence="1">
    <location>
        <begin position="116"/>
        <end position="172"/>
    </location>
</feature>
<feature type="compositionally biased region" description="Basic and acidic residues" evidence="1">
    <location>
        <begin position="163"/>
        <end position="172"/>
    </location>
</feature>
<dbReference type="Proteomes" id="UP000271162">
    <property type="component" value="Unassembled WGS sequence"/>
</dbReference>
<evidence type="ECO:0000313" key="2">
    <source>
        <dbReference type="EMBL" id="VDL77541.1"/>
    </source>
</evidence>
<protein>
    <submittedName>
        <fullName evidence="2 4">Uncharacterized protein</fullName>
    </submittedName>
</protein>
<reference evidence="2 3" key="2">
    <citation type="submission" date="2018-11" db="EMBL/GenBank/DDBJ databases">
        <authorList>
            <consortium name="Pathogen Informatics"/>
        </authorList>
    </citation>
    <scope>NUCLEOTIDE SEQUENCE [LARGE SCALE GENOMIC DNA]</scope>
</reference>